<feature type="domain" description="Myb-like" evidence="1">
    <location>
        <begin position="117"/>
        <end position="167"/>
    </location>
</feature>
<accession>A0A4Y7L958</accession>
<dbReference type="PROSITE" id="PS51294">
    <property type="entry name" value="HTH_MYB"/>
    <property type="match status" value="1"/>
</dbReference>
<dbReference type="Gene3D" id="1.10.10.60">
    <property type="entry name" value="Homeodomain-like"/>
    <property type="match status" value="1"/>
</dbReference>
<evidence type="ECO:0000313" key="3">
    <source>
        <dbReference type="EMBL" id="RZC81008.1"/>
    </source>
</evidence>
<feature type="domain" description="HTH myb-type" evidence="2">
    <location>
        <begin position="117"/>
        <end position="171"/>
    </location>
</feature>
<dbReference type="InterPro" id="IPR009057">
    <property type="entry name" value="Homeodomain-like_sf"/>
</dbReference>
<dbReference type="PROSITE" id="PS50090">
    <property type="entry name" value="MYB_LIKE"/>
    <property type="match status" value="1"/>
</dbReference>
<dbReference type="GO" id="GO:0005634">
    <property type="term" value="C:nucleus"/>
    <property type="evidence" value="ECO:0007669"/>
    <property type="project" value="TreeGrafter"/>
</dbReference>
<dbReference type="GO" id="GO:0000978">
    <property type="term" value="F:RNA polymerase II cis-regulatory region sequence-specific DNA binding"/>
    <property type="evidence" value="ECO:0007669"/>
    <property type="project" value="TreeGrafter"/>
</dbReference>
<dbReference type="InterPro" id="IPR001005">
    <property type="entry name" value="SANT/Myb"/>
</dbReference>
<dbReference type="InterPro" id="IPR017930">
    <property type="entry name" value="Myb_dom"/>
</dbReference>
<reference evidence="3 4" key="1">
    <citation type="journal article" date="2018" name="Science">
        <title>The opium poppy genome and morphinan production.</title>
        <authorList>
            <person name="Guo L."/>
            <person name="Winzer T."/>
            <person name="Yang X."/>
            <person name="Li Y."/>
            <person name="Ning Z."/>
            <person name="He Z."/>
            <person name="Teodor R."/>
            <person name="Lu Y."/>
            <person name="Bowser T.A."/>
            <person name="Graham I.A."/>
            <person name="Ye K."/>
        </authorList>
    </citation>
    <scope>NUCLEOTIDE SEQUENCE [LARGE SCALE GENOMIC DNA]</scope>
    <source>
        <strain evidence="4">cv. HN1</strain>
        <tissue evidence="3">Leaves</tissue>
    </source>
</reference>
<evidence type="ECO:0000259" key="1">
    <source>
        <dbReference type="PROSITE" id="PS50090"/>
    </source>
</evidence>
<dbReference type="InterPro" id="IPR050560">
    <property type="entry name" value="MYB_TF"/>
</dbReference>
<dbReference type="PANTHER" id="PTHR45614">
    <property type="entry name" value="MYB PROTEIN-RELATED"/>
    <property type="match status" value="1"/>
</dbReference>
<evidence type="ECO:0000259" key="2">
    <source>
        <dbReference type="PROSITE" id="PS51294"/>
    </source>
</evidence>
<dbReference type="SUPFAM" id="SSF46689">
    <property type="entry name" value="Homeodomain-like"/>
    <property type="match status" value="1"/>
</dbReference>
<dbReference type="GO" id="GO:0000981">
    <property type="term" value="F:DNA-binding transcription factor activity, RNA polymerase II-specific"/>
    <property type="evidence" value="ECO:0007669"/>
    <property type="project" value="TreeGrafter"/>
</dbReference>
<dbReference type="AlphaFoldDB" id="A0A4Y7L958"/>
<proteinExistence type="predicted"/>
<sequence length="203" mass="23851">MVLPAIHRHSLSCLFHTFSGRISLVKLFIMLRHLLLRVTHKQARPLLQLNLQREIHSRNKKTMELIAKGWNVYMKLMESLILLNLQAHVSIFNSELLIFTVELLYWQKLHGWHNHLNSNINKEAWSQEEEVTFIHAHQIYGNKRAELTEFLTGRRDNMIKNHWNSSEKKILDSYLASSLLAQFQGLPQVGNPNQSPFFFESTK</sequence>
<dbReference type="EMBL" id="CM010724">
    <property type="protein sequence ID" value="RZC81008.1"/>
    <property type="molecule type" value="Genomic_DNA"/>
</dbReference>
<dbReference type="Gramene" id="RZC81008">
    <property type="protein sequence ID" value="RZC81008"/>
    <property type="gene ID" value="C5167_043581"/>
</dbReference>
<keyword evidence="4" id="KW-1185">Reference proteome</keyword>
<evidence type="ECO:0000313" key="4">
    <source>
        <dbReference type="Proteomes" id="UP000316621"/>
    </source>
</evidence>
<gene>
    <name evidence="3" type="ORF">C5167_043581</name>
</gene>
<dbReference type="PANTHER" id="PTHR45614:SF266">
    <property type="entry name" value="TRANSCRIPTION FACTOR MYB3R-4"/>
    <property type="match status" value="1"/>
</dbReference>
<protein>
    <submittedName>
        <fullName evidence="3">Uncharacterized protein</fullName>
    </submittedName>
</protein>
<dbReference type="Pfam" id="PF00249">
    <property type="entry name" value="Myb_DNA-binding"/>
    <property type="match status" value="1"/>
</dbReference>
<dbReference type="STRING" id="3469.A0A4Y7L958"/>
<dbReference type="CDD" id="cd00167">
    <property type="entry name" value="SANT"/>
    <property type="match status" value="1"/>
</dbReference>
<dbReference type="SMART" id="SM00717">
    <property type="entry name" value="SANT"/>
    <property type="match status" value="1"/>
</dbReference>
<dbReference type="Proteomes" id="UP000316621">
    <property type="component" value="Chromosome 10"/>
</dbReference>
<organism evidence="3 4">
    <name type="scientific">Papaver somniferum</name>
    <name type="common">Opium poppy</name>
    <dbReference type="NCBI Taxonomy" id="3469"/>
    <lineage>
        <taxon>Eukaryota</taxon>
        <taxon>Viridiplantae</taxon>
        <taxon>Streptophyta</taxon>
        <taxon>Embryophyta</taxon>
        <taxon>Tracheophyta</taxon>
        <taxon>Spermatophyta</taxon>
        <taxon>Magnoliopsida</taxon>
        <taxon>Ranunculales</taxon>
        <taxon>Papaveraceae</taxon>
        <taxon>Papaveroideae</taxon>
        <taxon>Papaver</taxon>
    </lineage>
</organism>
<name>A0A4Y7L958_PAPSO</name>